<dbReference type="EMBL" id="PDCK01000044">
    <property type="protein sequence ID" value="PRQ24864.1"/>
    <property type="molecule type" value="Genomic_DNA"/>
</dbReference>
<keyword evidence="3" id="KW-1185">Reference proteome</keyword>
<proteinExistence type="predicted"/>
<name>A0A2P6PSH1_ROSCH</name>
<evidence type="ECO:0000313" key="3">
    <source>
        <dbReference type="Proteomes" id="UP000238479"/>
    </source>
</evidence>
<accession>A0A2P6PSH1</accession>
<gene>
    <name evidence="2" type="ORF">RchiOBHm_Chr6g0277161</name>
</gene>
<evidence type="ECO:0000256" key="1">
    <source>
        <dbReference type="SAM" id="SignalP"/>
    </source>
</evidence>
<evidence type="ECO:0000313" key="2">
    <source>
        <dbReference type="EMBL" id="PRQ24864.1"/>
    </source>
</evidence>
<dbReference type="Proteomes" id="UP000238479">
    <property type="component" value="Chromosome 6"/>
</dbReference>
<comment type="caution">
    <text evidence="2">The sequence shown here is derived from an EMBL/GenBank/DDBJ whole genome shotgun (WGS) entry which is preliminary data.</text>
</comment>
<keyword evidence="1" id="KW-0732">Signal</keyword>
<sequence>MFLLFCTLLADVGSQVESISVAVLPLISSEIELVSFKWIFYLFSGFGPD</sequence>
<reference evidence="2 3" key="1">
    <citation type="journal article" date="2018" name="Nat. Genet.">
        <title>The Rosa genome provides new insights in the design of modern roses.</title>
        <authorList>
            <person name="Bendahmane M."/>
        </authorList>
    </citation>
    <scope>NUCLEOTIDE SEQUENCE [LARGE SCALE GENOMIC DNA]</scope>
    <source>
        <strain evidence="3">cv. Old Blush</strain>
    </source>
</reference>
<feature type="chain" id="PRO_5015143453" evidence="1">
    <location>
        <begin position="19"/>
        <end position="49"/>
    </location>
</feature>
<organism evidence="2 3">
    <name type="scientific">Rosa chinensis</name>
    <name type="common">China rose</name>
    <dbReference type="NCBI Taxonomy" id="74649"/>
    <lineage>
        <taxon>Eukaryota</taxon>
        <taxon>Viridiplantae</taxon>
        <taxon>Streptophyta</taxon>
        <taxon>Embryophyta</taxon>
        <taxon>Tracheophyta</taxon>
        <taxon>Spermatophyta</taxon>
        <taxon>Magnoliopsida</taxon>
        <taxon>eudicotyledons</taxon>
        <taxon>Gunneridae</taxon>
        <taxon>Pentapetalae</taxon>
        <taxon>rosids</taxon>
        <taxon>fabids</taxon>
        <taxon>Rosales</taxon>
        <taxon>Rosaceae</taxon>
        <taxon>Rosoideae</taxon>
        <taxon>Rosoideae incertae sedis</taxon>
        <taxon>Rosa</taxon>
    </lineage>
</organism>
<dbReference type="AlphaFoldDB" id="A0A2P6PSH1"/>
<dbReference type="Gramene" id="PRQ24864">
    <property type="protein sequence ID" value="PRQ24864"/>
    <property type="gene ID" value="RchiOBHm_Chr6g0277161"/>
</dbReference>
<protein>
    <submittedName>
        <fullName evidence="2">Uncharacterized protein</fullName>
    </submittedName>
</protein>
<feature type="signal peptide" evidence="1">
    <location>
        <begin position="1"/>
        <end position="18"/>
    </location>
</feature>